<dbReference type="KEGG" id="rsa:RSal33209_0511"/>
<dbReference type="Gene3D" id="3.40.140.10">
    <property type="entry name" value="Cytidine Deaminase, domain 2"/>
    <property type="match status" value="1"/>
</dbReference>
<dbReference type="STRING" id="288705.RSal33209_0511"/>
<reference evidence="2" key="1">
    <citation type="journal article" date="2008" name="J. Bacteriol.">
        <title>Genome sequence of the fish pathogen Renibacterium salmoninarum suggests reductive evolution away from an environmental Arthrobacter ancestor.</title>
        <authorList>
            <person name="Wiens G.D."/>
            <person name="Rockey D.D."/>
            <person name="Wu Z."/>
            <person name="Chang J."/>
            <person name="Levy R."/>
            <person name="Crane S."/>
            <person name="Chen D.S."/>
            <person name="Capri G.R."/>
            <person name="Burnett J.R."/>
            <person name="Sudheesh P.S."/>
            <person name="Schipma M.J."/>
            <person name="Burd H."/>
            <person name="Bhattacharyya A."/>
            <person name="Rhodes L.D."/>
            <person name="Kaul R."/>
            <person name="Strom M.S."/>
        </authorList>
    </citation>
    <scope>NUCLEOTIDE SEQUENCE [LARGE SCALE GENOMIC DNA]</scope>
    <source>
        <strain evidence="2">ATCC 33209 / DSM 20767 / JCM 11484 / NBRC 15589 / NCIMB 2235</strain>
    </source>
</reference>
<dbReference type="GO" id="GO:0016783">
    <property type="term" value="F:sulfurtransferase activity"/>
    <property type="evidence" value="ECO:0007669"/>
    <property type="project" value="InterPro"/>
</dbReference>
<keyword evidence="2" id="KW-1185">Reference proteome</keyword>
<name>A9WKZ2_RENSM</name>
<dbReference type="Pfam" id="PF02634">
    <property type="entry name" value="FdhD-NarQ"/>
    <property type="match status" value="1"/>
</dbReference>
<dbReference type="HOGENOM" id="CLU_3358029_0_0_11"/>
<dbReference type="Proteomes" id="UP000002007">
    <property type="component" value="Chromosome"/>
</dbReference>
<dbReference type="EMBL" id="CP000910">
    <property type="protein sequence ID" value="ABY22261.1"/>
    <property type="molecule type" value="Genomic_DNA"/>
</dbReference>
<dbReference type="eggNOG" id="COG1526">
    <property type="taxonomic scope" value="Bacteria"/>
</dbReference>
<dbReference type="InterPro" id="IPR003786">
    <property type="entry name" value="FdhD"/>
</dbReference>
<evidence type="ECO:0000313" key="2">
    <source>
        <dbReference type="Proteomes" id="UP000002007"/>
    </source>
</evidence>
<dbReference type="InterPro" id="IPR016193">
    <property type="entry name" value="Cytidine_deaminase-like"/>
</dbReference>
<dbReference type="AlphaFoldDB" id="A9WKZ2"/>
<evidence type="ECO:0000313" key="1">
    <source>
        <dbReference type="EMBL" id="ABY22261.1"/>
    </source>
</evidence>
<gene>
    <name evidence="1" type="primary">fdhD.2</name>
    <name evidence="1" type="ordered locus">RSal33209_0511</name>
</gene>
<accession>A9WKZ2</accession>
<protein>
    <submittedName>
        <fullName evidence="1">Formate dehydrogenase protein</fullName>
    </submittedName>
</protein>
<dbReference type="SUPFAM" id="SSF53927">
    <property type="entry name" value="Cytidine deaminase-like"/>
    <property type="match status" value="1"/>
</dbReference>
<organism evidence="1 2">
    <name type="scientific">Renibacterium salmoninarum (strain ATCC 33209 / DSM 20767 / JCM 11484 / NBRC 15589 / NCIMB 2235)</name>
    <dbReference type="NCBI Taxonomy" id="288705"/>
    <lineage>
        <taxon>Bacteria</taxon>
        <taxon>Bacillati</taxon>
        <taxon>Actinomycetota</taxon>
        <taxon>Actinomycetes</taxon>
        <taxon>Micrococcales</taxon>
        <taxon>Micrococcaceae</taxon>
        <taxon>Renibacterium</taxon>
    </lineage>
</organism>
<proteinExistence type="predicted"/>
<sequence>MAVELAEESGIALIGLSRGKSLNVYSGLEKIALERN</sequence>